<name>X1PJJ2_9ZZZZ</name>
<dbReference type="GO" id="GO:0005829">
    <property type="term" value="C:cytosol"/>
    <property type="evidence" value="ECO:0007669"/>
    <property type="project" value="TreeGrafter"/>
</dbReference>
<feature type="domain" description="Methionyl/Valyl/Leucyl/Isoleucyl-tRNA synthetase anticodon-binding" evidence="9">
    <location>
        <begin position="1"/>
        <end position="133"/>
    </location>
</feature>
<dbReference type="GO" id="GO:0004832">
    <property type="term" value="F:valine-tRNA ligase activity"/>
    <property type="evidence" value="ECO:0007669"/>
    <property type="project" value="UniProtKB-EC"/>
</dbReference>
<dbReference type="GO" id="GO:0006438">
    <property type="term" value="P:valyl-tRNA aminoacylation"/>
    <property type="evidence" value="ECO:0007669"/>
    <property type="project" value="InterPro"/>
</dbReference>
<sequence>MEDSNFGEAQRQIHDFLWGEFCDWYIEIAKIRLRPADKGTVSPLPLLVYVLETSLRLLHPFMPFITEELWQKLKKHLPEQGAESIMVTPYPEARGIATDPEAERVMESIIEIIHSIRNARAQYKVERTKWIEAQIYGGKLTPAITPYSQTIQ</sequence>
<dbReference type="InterPro" id="IPR033705">
    <property type="entry name" value="Anticodon_Ia_Val"/>
</dbReference>
<dbReference type="EMBL" id="BARV01040647">
    <property type="protein sequence ID" value="GAI55993.1"/>
    <property type="molecule type" value="Genomic_DNA"/>
</dbReference>
<evidence type="ECO:0000256" key="1">
    <source>
        <dbReference type="ARBA" id="ARBA00013169"/>
    </source>
</evidence>
<evidence type="ECO:0000256" key="8">
    <source>
        <dbReference type="ARBA" id="ARBA00047552"/>
    </source>
</evidence>
<proteinExistence type="predicted"/>
<reference evidence="10" key="1">
    <citation type="journal article" date="2014" name="Front. Microbiol.">
        <title>High frequency of phylogenetically diverse reductive dehalogenase-homologous genes in deep subseafloor sedimentary metagenomes.</title>
        <authorList>
            <person name="Kawai M."/>
            <person name="Futagami T."/>
            <person name="Toyoda A."/>
            <person name="Takaki Y."/>
            <person name="Nishi S."/>
            <person name="Hori S."/>
            <person name="Arai W."/>
            <person name="Tsubouchi T."/>
            <person name="Morono Y."/>
            <person name="Uchiyama I."/>
            <person name="Ito T."/>
            <person name="Fujiyama A."/>
            <person name="Inagaki F."/>
            <person name="Takami H."/>
        </authorList>
    </citation>
    <scope>NUCLEOTIDE SEQUENCE</scope>
    <source>
        <strain evidence="10">Expedition CK06-06</strain>
    </source>
</reference>
<dbReference type="InterPro" id="IPR002303">
    <property type="entry name" value="Valyl-tRNA_ligase"/>
</dbReference>
<evidence type="ECO:0000256" key="6">
    <source>
        <dbReference type="ARBA" id="ARBA00023146"/>
    </source>
</evidence>
<dbReference type="CDD" id="cd07962">
    <property type="entry name" value="Anticodon_Ia_Val"/>
    <property type="match status" value="1"/>
</dbReference>
<dbReference type="Gene3D" id="1.10.730.10">
    <property type="entry name" value="Isoleucyl-tRNA Synthetase, Domain 1"/>
    <property type="match status" value="1"/>
</dbReference>
<dbReference type="GO" id="GO:0005524">
    <property type="term" value="F:ATP binding"/>
    <property type="evidence" value="ECO:0007669"/>
    <property type="project" value="UniProtKB-KW"/>
</dbReference>
<dbReference type="InterPro" id="IPR013155">
    <property type="entry name" value="M/V/L/I-tRNA-synth_anticd-bd"/>
</dbReference>
<dbReference type="PANTHER" id="PTHR11946:SF93">
    <property type="entry name" value="VALINE--TRNA LIGASE, CHLOROPLASTIC_MITOCHONDRIAL 2"/>
    <property type="match status" value="1"/>
</dbReference>
<feature type="non-terminal residue" evidence="10">
    <location>
        <position position="152"/>
    </location>
</feature>
<evidence type="ECO:0000256" key="7">
    <source>
        <dbReference type="ARBA" id="ARBA00029936"/>
    </source>
</evidence>
<dbReference type="SUPFAM" id="SSF47323">
    <property type="entry name" value="Anticodon-binding domain of a subclass of class I aminoacyl-tRNA synthetases"/>
    <property type="match status" value="1"/>
</dbReference>
<evidence type="ECO:0000256" key="3">
    <source>
        <dbReference type="ARBA" id="ARBA00022741"/>
    </source>
</evidence>
<comment type="catalytic activity">
    <reaction evidence="8">
        <text>tRNA(Val) + L-valine + ATP = L-valyl-tRNA(Val) + AMP + diphosphate</text>
        <dbReference type="Rhea" id="RHEA:10704"/>
        <dbReference type="Rhea" id="RHEA-COMP:9672"/>
        <dbReference type="Rhea" id="RHEA-COMP:9708"/>
        <dbReference type="ChEBI" id="CHEBI:30616"/>
        <dbReference type="ChEBI" id="CHEBI:33019"/>
        <dbReference type="ChEBI" id="CHEBI:57762"/>
        <dbReference type="ChEBI" id="CHEBI:78442"/>
        <dbReference type="ChEBI" id="CHEBI:78537"/>
        <dbReference type="ChEBI" id="CHEBI:456215"/>
        <dbReference type="EC" id="6.1.1.9"/>
    </reaction>
</comment>
<keyword evidence="3" id="KW-0547">Nucleotide-binding</keyword>
<keyword evidence="2" id="KW-0436">Ligase</keyword>
<gene>
    <name evidence="10" type="ORF">S06H3_61859</name>
</gene>
<dbReference type="InterPro" id="IPR009080">
    <property type="entry name" value="tRNAsynth_Ia_anticodon-bd"/>
</dbReference>
<keyword evidence="6" id="KW-0030">Aminoacyl-tRNA synthetase</keyword>
<keyword evidence="4" id="KW-0067">ATP-binding</keyword>
<dbReference type="PANTHER" id="PTHR11946">
    <property type="entry name" value="VALYL-TRNA SYNTHETASES"/>
    <property type="match status" value="1"/>
</dbReference>
<evidence type="ECO:0000259" key="9">
    <source>
        <dbReference type="Pfam" id="PF08264"/>
    </source>
</evidence>
<evidence type="ECO:0000256" key="2">
    <source>
        <dbReference type="ARBA" id="ARBA00022598"/>
    </source>
</evidence>
<comment type="caution">
    <text evidence="10">The sequence shown here is derived from an EMBL/GenBank/DDBJ whole genome shotgun (WGS) entry which is preliminary data.</text>
</comment>
<dbReference type="AlphaFoldDB" id="X1PJJ2"/>
<protein>
    <recommendedName>
        <fullName evidence="1">valine--tRNA ligase</fullName>
        <ecNumber evidence="1">6.1.1.9</ecNumber>
    </recommendedName>
    <alternativeName>
        <fullName evidence="7">Valyl-tRNA synthetase</fullName>
    </alternativeName>
</protein>
<keyword evidence="5" id="KW-0648">Protein biosynthesis</keyword>
<organism evidence="10">
    <name type="scientific">marine sediment metagenome</name>
    <dbReference type="NCBI Taxonomy" id="412755"/>
    <lineage>
        <taxon>unclassified sequences</taxon>
        <taxon>metagenomes</taxon>
        <taxon>ecological metagenomes</taxon>
    </lineage>
</organism>
<accession>X1PJJ2</accession>
<evidence type="ECO:0000256" key="4">
    <source>
        <dbReference type="ARBA" id="ARBA00022840"/>
    </source>
</evidence>
<dbReference type="Pfam" id="PF08264">
    <property type="entry name" value="Anticodon_1"/>
    <property type="match status" value="1"/>
</dbReference>
<dbReference type="EC" id="6.1.1.9" evidence="1"/>
<evidence type="ECO:0000313" key="10">
    <source>
        <dbReference type="EMBL" id="GAI55993.1"/>
    </source>
</evidence>
<evidence type="ECO:0000256" key="5">
    <source>
        <dbReference type="ARBA" id="ARBA00022917"/>
    </source>
</evidence>